<dbReference type="InterPro" id="IPR011045">
    <property type="entry name" value="N2O_reductase_N"/>
</dbReference>
<feature type="region of interest" description="Disordered" evidence="2">
    <location>
        <begin position="354"/>
        <end position="376"/>
    </location>
</feature>
<dbReference type="Pfam" id="PF10282">
    <property type="entry name" value="Lactonase"/>
    <property type="match status" value="1"/>
</dbReference>
<dbReference type="SUPFAM" id="SSF50974">
    <property type="entry name" value="Nitrous oxide reductase, N-terminal domain"/>
    <property type="match status" value="1"/>
</dbReference>
<dbReference type="EMBL" id="NLAX01000010">
    <property type="protein sequence ID" value="PKS08884.1"/>
    <property type="molecule type" value="Genomic_DNA"/>
</dbReference>
<comment type="similarity">
    <text evidence="1">Belongs to the cycloisomerase 2 family.</text>
</comment>
<name>A0A2N3N8Z5_9PEZI</name>
<keyword evidence="4" id="KW-1185">Reference proteome</keyword>
<dbReference type="PANTHER" id="PTHR30344:SF1">
    <property type="entry name" value="6-PHOSPHOGLUCONOLACTONASE"/>
    <property type="match status" value="1"/>
</dbReference>
<dbReference type="Proteomes" id="UP000233524">
    <property type="component" value="Unassembled WGS sequence"/>
</dbReference>
<sequence>MAEENKNAGPSFVRHGASAEKERKRDRGEYNAARQSLPKPSAMLSTLLPRGLLVLATLSLHASATLLYASSYSGDVTTLNLTLAAPAASRARCTGATSPPASGTLVTVSSTDGCAGSPAWLELDYDNALLYCSDEGLTKATGSMSSFRTTDDGELQLLNKIDTKQGPVSSVLYGKGGLAVAHYAGSMLNLIDVTDPEHLSPFGNHTFSMEAPGPNRGRQDAPHPHQAVLDPTGAYILVPDLGADLVRVFAISEEDGLSVTAVEPLVAAPGSGPRHVSFVEKEDGGWFMYLISELTNTITGYDITYGEEGPTFDESFVIPTHGEGEEVPEGAAAAEILVSPDGRFLTISSRMEETFTIPNPNPSAPEEGSEEEESPAEIAADTLVTFSIDRATGALALVQKAPSGGRGPRQFIINKEGSLVAVALQTDNRVAILGRDVKTGQIGGIIAAAVVPGGVTAVIFNE</sequence>
<dbReference type="Gene3D" id="2.130.10.10">
    <property type="entry name" value="YVTN repeat-like/Quinoprotein amine dehydrogenase"/>
    <property type="match status" value="1"/>
</dbReference>
<dbReference type="STRING" id="41688.A0A2N3N8Z5"/>
<dbReference type="AlphaFoldDB" id="A0A2N3N8Z5"/>
<evidence type="ECO:0000313" key="4">
    <source>
        <dbReference type="Proteomes" id="UP000233524"/>
    </source>
</evidence>
<dbReference type="PANTHER" id="PTHR30344">
    <property type="entry name" value="6-PHOSPHOGLUCONOLACTONASE-RELATED"/>
    <property type="match status" value="1"/>
</dbReference>
<evidence type="ECO:0000256" key="2">
    <source>
        <dbReference type="SAM" id="MobiDB-lite"/>
    </source>
</evidence>
<proteinExistence type="inferred from homology"/>
<dbReference type="GO" id="GO:0017057">
    <property type="term" value="F:6-phosphogluconolactonase activity"/>
    <property type="evidence" value="ECO:0007669"/>
    <property type="project" value="TreeGrafter"/>
</dbReference>
<evidence type="ECO:0008006" key="5">
    <source>
        <dbReference type="Google" id="ProtNLM"/>
    </source>
</evidence>
<dbReference type="InParanoid" id="A0A2N3N8Z5"/>
<reference evidence="3 4" key="1">
    <citation type="journal article" date="2017" name="G3 (Bethesda)">
        <title>First Draft Genome Sequence of the Pathogenic Fungus Lomentospora prolificans (Formerly Scedosporium prolificans).</title>
        <authorList>
            <person name="Luo R."/>
            <person name="Zimin A."/>
            <person name="Workman R."/>
            <person name="Fan Y."/>
            <person name="Pertea G."/>
            <person name="Grossman N."/>
            <person name="Wear M.P."/>
            <person name="Jia B."/>
            <person name="Miller H."/>
            <person name="Casadevall A."/>
            <person name="Timp W."/>
            <person name="Zhang S.X."/>
            <person name="Salzberg S.L."/>
        </authorList>
    </citation>
    <scope>NUCLEOTIDE SEQUENCE [LARGE SCALE GENOMIC DNA]</scope>
    <source>
        <strain evidence="3 4">JHH-5317</strain>
    </source>
</reference>
<feature type="region of interest" description="Disordered" evidence="2">
    <location>
        <begin position="1"/>
        <end position="36"/>
    </location>
</feature>
<organism evidence="3 4">
    <name type="scientific">Lomentospora prolificans</name>
    <dbReference type="NCBI Taxonomy" id="41688"/>
    <lineage>
        <taxon>Eukaryota</taxon>
        <taxon>Fungi</taxon>
        <taxon>Dikarya</taxon>
        <taxon>Ascomycota</taxon>
        <taxon>Pezizomycotina</taxon>
        <taxon>Sordariomycetes</taxon>
        <taxon>Hypocreomycetidae</taxon>
        <taxon>Microascales</taxon>
        <taxon>Microascaceae</taxon>
        <taxon>Lomentospora</taxon>
    </lineage>
</organism>
<gene>
    <name evidence="3" type="ORF">jhhlp_003497</name>
</gene>
<evidence type="ECO:0000313" key="3">
    <source>
        <dbReference type="EMBL" id="PKS08884.1"/>
    </source>
</evidence>
<dbReference type="InterPro" id="IPR050282">
    <property type="entry name" value="Cycloisomerase_2"/>
</dbReference>
<dbReference type="InterPro" id="IPR015943">
    <property type="entry name" value="WD40/YVTN_repeat-like_dom_sf"/>
</dbReference>
<dbReference type="VEuPathDB" id="FungiDB:jhhlp_003497"/>
<dbReference type="OrthoDB" id="9972196at2759"/>
<accession>A0A2N3N8Z5</accession>
<comment type="caution">
    <text evidence="3">The sequence shown here is derived from an EMBL/GenBank/DDBJ whole genome shotgun (WGS) entry which is preliminary data.</text>
</comment>
<feature type="compositionally biased region" description="Basic and acidic residues" evidence="2">
    <location>
        <begin position="17"/>
        <end position="29"/>
    </location>
</feature>
<dbReference type="InterPro" id="IPR019405">
    <property type="entry name" value="Lactonase_7-beta_prop"/>
</dbReference>
<evidence type="ECO:0000256" key="1">
    <source>
        <dbReference type="ARBA" id="ARBA00005564"/>
    </source>
</evidence>
<protein>
    <recommendedName>
        <fullName evidence="5">6-phosphogluconolactonase</fullName>
    </recommendedName>
</protein>